<dbReference type="EMBL" id="CAJFDI010000004">
    <property type="protein sequence ID" value="CAD5225770.1"/>
    <property type="molecule type" value="Genomic_DNA"/>
</dbReference>
<evidence type="ECO:0000313" key="1">
    <source>
        <dbReference type="EMBL" id="CAD5225770.1"/>
    </source>
</evidence>
<protein>
    <submittedName>
        <fullName evidence="1">(pine wood nematode) hypothetical protein</fullName>
    </submittedName>
</protein>
<evidence type="ECO:0000313" key="2">
    <source>
        <dbReference type="Proteomes" id="UP000095284"/>
    </source>
</evidence>
<accession>A0A1I7RIA1</accession>
<keyword evidence="3" id="KW-1185">Reference proteome</keyword>
<gene>
    <name evidence="1" type="ORF">BXYJ_LOCUS8711</name>
</gene>
<sequence>MIGPLRHTIAPALGSAVVEPPGGHHWAALSDCRIRLFITRDYSVQKTRFFGSQKQQSRCLHSSGFLCFGQLMGYPFVEHFLEFHRLQVVSHR</sequence>
<dbReference type="Proteomes" id="UP000582659">
    <property type="component" value="Unassembled WGS sequence"/>
</dbReference>
<dbReference type="AlphaFoldDB" id="A0A1I7RIA1"/>
<dbReference type="Proteomes" id="UP000659654">
    <property type="component" value="Unassembled WGS sequence"/>
</dbReference>
<dbReference type="Proteomes" id="UP000095284">
    <property type="component" value="Unplaced"/>
</dbReference>
<dbReference type="WBParaSite" id="BXY_0043000.1">
    <property type="protein sequence ID" value="BXY_0043000.1"/>
    <property type="gene ID" value="BXY_0043000"/>
</dbReference>
<evidence type="ECO:0000313" key="4">
    <source>
        <dbReference type="WBParaSite" id="BXY_0043000.1"/>
    </source>
</evidence>
<dbReference type="EMBL" id="CAJFCV020000004">
    <property type="protein sequence ID" value="CAG9115054.1"/>
    <property type="molecule type" value="Genomic_DNA"/>
</dbReference>
<reference evidence="4" key="1">
    <citation type="submission" date="2016-11" db="UniProtKB">
        <authorList>
            <consortium name="WormBaseParasite"/>
        </authorList>
    </citation>
    <scope>IDENTIFICATION</scope>
</reference>
<evidence type="ECO:0000313" key="3">
    <source>
        <dbReference type="Proteomes" id="UP000659654"/>
    </source>
</evidence>
<proteinExistence type="predicted"/>
<reference evidence="1" key="2">
    <citation type="submission" date="2020-09" db="EMBL/GenBank/DDBJ databases">
        <authorList>
            <person name="Kikuchi T."/>
        </authorList>
    </citation>
    <scope>NUCLEOTIDE SEQUENCE</scope>
    <source>
        <strain evidence="1">Ka4C1</strain>
    </source>
</reference>
<name>A0A1I7RIA1_BURXY</name>
<organism evidence="2 4">
    <name type="scientific">Bursaphelenchus xylophilus</name>
    <name type="common">Pinewood nematode worm</name>
    <name type="synonym">Aphelenchoides xylophilus</name>
    <dbReference type="NCBI Taxonomy" id="6326"/>
    <lineage>
        <taxon>Eukaryota</taxon>
        <taxon>Metazoa</taxon>
        <taxon>Ecdysozoa</taxon>
        <taxon>Nematoda</taxon>
        <taxon>Chromadorea</taxon>
        <taxon>Rhabditida</taxon>
        <taxon>Tylenchina</taxon>
        <taxon>Tylenchomorpha</taxon>
        <taxon>Aphelenchoidea</taxon>
        <taxon>Aphelenchoididae</taxon>
        <taxon>Bursaphelenchus</taxon>
    </lineage>
</organism>